<feature type="transmembrane region" description="Helical" evidence="5">
    <location>
        <begin position="98"/>
        <end position="116"/>
    </location>
</feature>
<feature type="transmembrane region" description="Helical" evidence="5">
    <location>
        <begin position="497"/>
        <end position="519"/>
    </location>
</feature>
<name>A0AAJ2K3K3_9BACL</name>
<dbReference type="InterPro" id="IPR007016">
    <property type="entry name" value="O-antigen_ligase-rel_domated"/>
</dbReference>
<comment type="caution">
    <text evidence="7">The sequence shown here is derived from an EMBL/GenBank/DDBJ whole genome shotgun (WGS) entry which is preliminary data.</text>
</comment>
<feature type="domain" description="O-antigen ligase-related" evidence="6">
    <location>
        <begin position="299"/>
        <end position="413"/>
    </location>
</feature>
<gene>
    <name evidence="7" type="ORF">RQP50_24720</name>
</gene>
<evidence type="ECO:0000313" key="7">
    <source>
        <dbReference type="EMBL" id="MDT8979447.1"/>
    </source>
</evidence>
<evidence type="ECO:0000259" key="6">
    <source>
        <dbReference type="Pfam" id="PF04932"/>
    </source>
</evidence>
<dbReference type="Pfam" id="PF04932">
    <property type="entry name" value="Wzy_C"/>
    <property type="match status" value="1"/>
</dbReference>
<evidence type="ECO:0000256" key="2">
    <source>
        <dbReference type="ARBA" id="ARBA00022692"/>
    </source>
</evidence>
<keyword evidence="7" id="KW-0436">Ligase</keyword>
<evidence type="ECO:0000256" key="4">
    <source>
        <dbReference type="ARBA" id="ARBA00023136"/>
    </source>
</evidence>
<feature type="transmembrane region" description="Helical" evidence="5">
    <location>
        <begin position="44"/>
        <end position="62"/>
    </location>
</feature>
<keyword evidence="8" id="KW-1185">Reference proteome</keyword>
<dbReference type="RefSeq" id="WP_315747055.1">
    <property type="nucleotide sequence ID" value="NZ_JAVYAA010000007.1"/>
</dbReference>
<keyword evidence="4 5" id="KW-0472">Membrane</keyword>
<evidence type="ECO:0000256" key="1">
    <source>
        <dbReference type="ARBA" id="ARBA00004141"/>
    </source>
</evidence>
<dbReference type="GO" id="GO:0016874">
    <property type="term" value="F:ligase activity"/>
    <property type="evidence" value="ECO:0007669"/>
    <property type="project" value="UniProtKB-KW"/>
</dbReference>
<evidence type="ECO:0000256" key="5">
    <source>
        <dbReference type="SAM" id="Phobius"/>
    </source>
</evidence>
<proteinExistence type="predicted"/>
<feature type="transmembrane region" description="Helical" evidence="5">
    <location>
        <begin position="74"/>
        <end position="92"/>
    </location>
</feature>
<dbReference type="PANTHER" id="PTHR37422:SF13">
    <property type="entry name" value="LIPOPOLYSACCHARIDE BIOSYNTHESIS PROTEIN PA4999-RELATED"/>
    <property type="match status" value="1"/>
</dbReference>
<feature type="transmembrane region" description="Helical" evidence="5">
    <location>
        <begin position="322"/>
        <end position="340"/>
    </location>
</feature>
<dbReference type="AlphaFoldDB" id="A0AAJ2K3K3"/>
<dbReference type="GO" id="GO:0016020">
    <property type="term" value="C:membrane"/>
    <property type="evidence" value="ECO:0007669"/>
    <property type="project" value="UniProtKB-SubCell"/>
</dbReference>
<protein>
    <submittedName>
        <fullName evidence="7">O-antigen ligase family protein</fullName>
    </submittedName>
</protein>
<dbReference type="Proteomes" id="UP001250538">
    <property type="component" value="Unassembled WGS sequence"/>
</dbReference>
<feature type="transmembrane region" description="Helical" evidence="5">
    <location>
        <begin position="12"/>
        <end position="32"/>
    </location>
</feature>
<sequence>MKVDLQQDGHGNFVVLYVGIGIIFAVLLVGLWKQGLFYDRDVGMLSLLLCAASVCMLVAWKWDAVLPLPLIYPLPPLIGYFISWVLGPATVYGTEMQILRTAMLQAWIILLAIMLHRGGDQAKRLITGSIMLVGFLISGSALGMLYGWIPNESGVMVSQNSELSAFGFRLGGVVQYPNTLGVLAGAFALLHLNGAACAAAKARSQRSGSIHVRVISTKWLFAAVPIVPHLVVLGLTESRGSWIVFGIVLLVGIWSARGYRAEYVPTFLWFGAWSFLAAAWSASMWQSGDGWLPMPVWFAWIGSIVLFSGLMLGLSQNLCLRNGLILVILPTLMIAGIHLLPTGASSRITDHYATAGARTLFYKDAITLWKEHPWFGAGGDSWRQQFARIQSEPYVGKEVHSSVLDMLLDVGLVFTMPAIGLVLAALLLAWRRHAGFGLAAAMLLAHSLIDFDMSYGLVTLLFALLLTLGLYDESLNHGSPRMRFALWQVGTKRGKRLAALLLAAPLAAAIVLASCHLVAQQLAAAASAAADKATGPVGMARAHAQQVAALRWAPANTALRIAVSRTLPPQEALALLQEGLRYERDGKGLYRALALASARLGRADDAAAWWEAAVSSDRFDRVLQTEAIEKLSLAAHYSADRLQAAAYANAAGKMFRRYEAEAHHVLLMRNPANGKRFAMTEEAKRAYSSIVSLITRGQ</sequence>
<comment type="subcellular location">
    <subcellularLocation>
        <location evidence="1">Membrane</location>
        <topology evidence="1">Multi-pass membrane protein</topology>
    </subcellularLocation>
</comment>
<dbReference type="EMBL" id="JAVYAA010000007">
    <property type="protein sequence ID" value="MDT8979447.1"/>
    <property type="molecule type" value="Genomic_DNA"/>
</dbReference>
<feature type="transmembrane region" description="Helical" evidence="5">
    <location>
        <begin position="266"/>
        <end position="285"/>
    </location>
</feature>
<dbReference type="PANTHER" id="PTHR37422">
    <property type="entry name" value="TEICHURONIC ACID BIOSYNTHESIS PROTEIN TUAE"/>
    <property type="match status" value="1"/>
</dbReference>
<feature type="transmembrane region" description="Helical" evidence="5">
    <location>
        <begin position="219"/>
        <end position="236"/>
    </location>
</feature>
<feature type="transmembrane region" description="Helical" evidence="5">
    <location>
        <begin position="242"/>
        <end position="259"/>
    </location>
</feature>
<feature type="transmembrane region" description="Helical" evidence="5">
    <location>
        <begin position="128"/>
        <end position="149"/>
    </location>
</feature>
<evidence type="ECO:0000313" key="8">
    <source>
        <dbReference type="Proteomes" id="UP001250538"/>
    </source>
</evidence>
<evidence type="ECO:0000256" key="3">
    <source>
        <dbReference type="ARBA" id="ARBA00022989"/>
    </source>
</evidence>
<keyword evidence="3 5" id="KW-1133">Transmembrane helix</keyword>
<dbReference type="InterPro" id="IPR051533">
    <property type="entry name" value="WaaL-like"/>
</dbReference>
<reference evidence="8" key="1">
    <citation type="submission" date="2023-09" db="EMBL/GenBank/DDBJ databases">
        <title>Paenibacillus sp. chi10 Genome sequencing and assembly.</title>
        <authorList>
            <person name="Kim I."/>
        </authorList>
    </citation>
    <scope>NUCLEOTIDE SEQUENCE [LARGE SCALE GENOMIC DNA]</scope>
    <source>
        <strain evidence="8">chi10</strain>
    </source>
</reference>
<accession>A0AAJ2K3K3</accession>
<feature type="transmembrane region" description="Helical" evidence="5">
    <location>
        <begin position="406"/>
        <end position="428"/>
    </location>
</feature>
<feature type="transmembrane region" description="Helical" evidence="5">
    <location>
        <begin position="297"/>
        <end position="315"/>
    </location>
</feature>
<keyword evidence="2 5" id="KW-0812">Transmembrane</keyword>
<organism evidence="7 8">
    <name type="scientific">Paenibacillus suaedae</name>
    <dbReference type="NCBI Taxonomy" id="3077233"/>
    <lineage>
        <taxon>Bacteria</taxon>
        <taxon>Bacillati</taxon>
        <taxon>Bacillota</taxon>
        <taxon>Bacilli</taxon>
        <taxon>Bacillales</taxon>
        <taxon>Paenibacillaceae</taxon>
        <taxon>Paenibacillus</taxon>
    </lineage>
</organism>